<sequence length="102" mass="11431">MKVTNQQQIIDLLQENRETLGKLGVSRIGVFGSFVTGEQSKSSDVDLVVEFNKGQKNFRNFMGTANFAEDLLGRKVDLLTPQSLSPYIAPHIEKDIKYVQIS</sequence>
<dbReference type="GO" id="GO:0005524">
    <property type="term" value="F:ATP binding"/>
    <property type="evidence" value="ECO:0007669"/>
    <property type="project" value="UniProtKB-KW"/>
</dbReference>
<evidence type="ECO:0000259" key="10">
    <source>
        <dbReference type="Pfam" id="PF01909"/>
    </source>
</evidence>
<accession>A0A1F5G1Y4</accession>
<organism evidence="11 12">
    <name type="scientific">Candidatus Curtissbacteria bacterium RIFCSPHIGHO2_01_FULL_41_13</name>
    <dbReference type="NCBI Taxonomy" id="1797745"/>
    <lineage>
        <taxon>Bacteria</taxon>
        <taxon>Candidatus Curtissiibacteriota</taxon>
    </lineage>
</organism>
<dbReference type="Gene3D" id="3.30.460.10">
    <property type="entry name" value="Beta Polymerase, domain 2"/>
    <property type="match status" value="1"/>
</dbReference>
<keyword evidence="5" id="KW-0479">Metal-binding</keyword>
<dbReference type="SUPFAM" id="SSF81301">
    <property type="entry name" value="Nucleotidyltransferase"/>
    <property type="match status" value="1"/>
</dbReference>
<dbReference type="Pfam" id="PF01909">
    <property type="entry name" value="NTP_transf_2"/>
    <property type="match status" value="1"/>
</dbReference>
<evidence type="ECO:0000256" key="3">
    <source>
        <dbReference type="ARBA" id="ARBA00022679"/>
    </source>
</evidence>
<dbReference type="PANTHER" id="PTHR33571">
    <property type="entry name" value="SSL8005 PROTEIN"/>
    <property type="match status" value="1"/>
</dbReference>
<dbReference type="EMBL" id="MFBA01000011">
    <property type="protein sequence ID" value="OGD85880.1"/>
    <property type="molecule type" value="Genomic_DNA"/>
</dbReference>
<dbReference type="InterPro" id="IPR052038">
    <property type="entry name" value="Type-VII_TA_antitoxin"/>
</dbReference>
<dbReference type="GO" id="GO:0016779">
    <property type="term" value="F:nucleotidyltransferase activity"/>
    <property type="evidence" value="ECO:0007669"/>
    <property type="project" value="UniProtKB-KW"/>
</dbReference>
<dbReference type="CDD" id="cd05403">
    <property type="entry name" value="NT_KNTase_like"/>
    <property type="match status" value="1"/>
</dbReference>
<dbReference type="AlphaFoldDB" id="A0A1F5G1Y4"/>
<evidence type="ECO:0000256" key="7">
    <source>
        <dbReference type="ARBA" id="ARBA00022840"/>
    </source>
</evidence>
<dbReference type="PANTHER" id="PTHR33571:SF14">
    <property type="entry name" value="PROTEIN ADENYLYLTRANSFERASE MJ0435-RELATED"/>
    <property type="match status" value="1"/>
</dbReference>
<evidence type="ECO:0000256" key="5">
    <source>
        <dbReference type="ARBA" id="ARBA00022723"/>
    </source>
</evidence>
<keyword evidence="8" id="KW-0460">Magnesium</keyword>
<evidence type="ECO:0000313" key="12">
    <source>
        <dbReference type="Proteomes" id="UP000177069"/>
    </source>
</evidence>
<proteinExistence type="inferred from homology"/>
<dbReference type="InterPro" id="IPR043519">
    <property type="entry name" value="NT_sf"/>
</dbReference>
<gene>
    <name evidence="11" type="ORF">A2696_03420</name>
</gene>
<comment type="similarity">
    <text evidence="9">Belongs to the MntA antitoxin family.</text>
</comment>
<keyword evidence="6" id="KW-0547">Nucleotide-binding</keyword>
<evidence type="ECO:0000256" key="6">
    <source>
        <dbReference type="ARBA" id="ARBA00022741"/>
    </source>
</evidence>
<keyword evidence="2" id="KW-1277">Toxin-antitoxin system</keyword>
<evidence type="ECO:0000313" key="11">
    <source>
        <dbReference type="EMBL" id="OGD85880.1"/>
    </source>
</evidence>
<keyword evidence="3 11" id="KW-0808">Transferase</keyword>
<name>A0A1F5G1Y4_9BACT</name>
<comment type="cofactor">
    <cofactor evidence="1">
        <name>Mg(2+)</name>
        <dbReference type="ChEBI" id="CHEBI:18420"/>
    </cofactor>
</comment>
<comment type="caution">
    <text evidence="11">The sequence shown here is derived from an EMBL/GenBank/DDBJ whole genome shotgun (WGS) entry which is preliminary data.</text>
</comment>
<evidence type="ECO:0000256" key="4">
    <source>
        <dbReference type="ARBA" id="ARBA00022695"/>
    </source>
</evidence>
<evidence type="ECO:0000256" key="1">
    <source>
        <dbReference type="ARBA" id="ARBA00001946"/>
    </source>
</evidence>
<evidence type="ECO:0000256" key="8">
    <source>
        <dbReference type="ARBA" id="ARBA00022842"/>
    </source>
</evidence>
<protein>
    <submittedName>
        <fullName evidence="11">Nucleotidyltransferase</fullName>
    </submittedName>
</protein>
<keyword evidence="7" id="KW-0067">ATP-binding</keyword>
<reference evidence="11 12" key="1">
    <citation type="journal article" date="2016" name="Nat. Commun.">
        <title>Thousands of microbial genomes shed light on interconnected biogeochemical processes in an aquifer system.</title>
        <authorList>
            <person name="Anantharaman K."/>
            <person name="Brown C.T."/>
            <person name="Hug L.A."/>
            <person name="Sharon I."/>
            <person name="Castelle C.J."/>
            <person name="Probst A.J."/>
            <person name="Thomas B.C."/>
            <person name="Singh A."/>
            <person name="Wilkins M.J."/>
            <person name="Karaoz U."/>
            <person name="Brodie E.L."/>
            <person name="Williams K.H."/>
            <person name="Hubbard S.S."/>
            <person name="Banfield J.F."/>
        </authorList>
    </citation>
    <scope>NUCLEOTIDE SEQUENCE [LARGE SCALE GENOMIC DNA]</scope>
</reference>
<dbReference type="GO" id="GO:0046872">
    <property type="term" value="F:metal ion binding"/>
    <property type="evidence" value="ECO:0007669"/>
    <property type="project" value="UniProtKB-KW"/>
</dbReference>
<dbReference type="Proteomes" id="UP000177069">
    <property type="component" value="Unassembled WGS sequence"/>
</dbReference>
<evidence type="ECO:0000256" key="9">
    <source>
        <dbReference type="ARBA" id="ARBA00038276"/>
    </source>
</evidence>
<feature type="domain" description="Polymerase nucleotidyl transferase" evidence="10">
    <location>
        <begin position="18"/>
        <end position="98"/>
    </location>
</feature>
<evidence type="ECO:0000256" key="2">
    <source>
        <dbReference type="ARBA" id="ARBA00022649"/>
    </source>
</evidence>
<keyword evidence="4" id="KW-0548">Nucleotidyltransferase</keyword>
<dbReference type="InterPro" id="IPR002934">
    <property type="entry name" value="Polymerase_NTP_transf_dom"/>
</dbReference>